<dbReference type="RefSeq" id="WP_117298890.1">
    <property type="nucleotide sequence ID" value="NZ_QVQT02000003.1"/>
</dbReference>
<sequence length="81" mass="9673">MAWNEIFRCDICGKEKSEESEDWWLSWTERLAPLPGEPEQPLLKITRWHTFLSHDASVRHLCGQRCAQTLMDRWMTAKIDR</sequence>
<evidence type="ECO:0000313" key="2">
    <source>
        <dbReference type="Proteomes" id="UP000264702"/>
    </source>
</evidence>
<dbReference type="OrthoDB" id="121987at2"/>
<dbReference type="EMBL" id="QVQT01000003">
    <property type="protein sequence ID" value="RFU16721.1"/>
    <property type="molecule type" value="Genomic_DNA"/>
</dbReference>
<proteinExistence type="predicted"/>
<accession>A0A372IPQ3</accession>
<protein>
    <submittedName>
        <fullName evidence="1">Uncharacterized protein</fullName>
    </submittedName>
</protein>
<reference evidence="1 2" key="1">
    <citation type="submission" date="2018-08" db="EMBL/GenBank/DDBJ databases">
        <title>Acidipila sp. 4G-K13, an acidobacterium isolated from forest soil.</title>
        <authorList>
            <person name="Gao Z.-H."/>
            <person name="Qiu L.-H."/>
        </authorList>
    </citation>
    <scope>NUCLEOTIDE SEQUENCE [LARGE SCALE GENOMIC DNA]</scope>
    <source>
        <strain evidence="1 2">4G-K13</strain>
    </source>
</reference>
<comment type="caution">
    <text evidence="1">The sequence shown here is derived from an EMBL/GenBank/DDBJ whole genome shotgun (WGS) entry which is preliminary data.</text>
</comment>
<dbReference type="AlphaFoldDB" id="A0A372IPQ3"/>
<evidence type="ECO:0000313" key="1">
    <source>
        <dbReference type="EMBL" id="RFU16721.1"/>
    </source>
</evidence>
<keyword evidence="2" id="KW-1185">Reference proteome</keyword>
<name>A0A372IPQ3_9BACT</name>
<organism evidence="1 2">
    <name type="scientific">Paracidobacterium acidisoli</name>
    <dbReference type="NCBI Taxonomy" id="2303751"/>
    <lineage>
        <taxon>Bacteria</taxon>
        <taxon>Pseudomonadati</taxon>
        <taxon>Acidobacteriota</taxon>
        <taxon>Terriglobia</taxon>
        <taxon>Terriglobales</taxon>
        <taxon>Acidobacteriaceae</taxon>
        <taxon>Paracidobacterium</taxon>
    </lineage>
</organism>
<gene>
    <name evidence="1" type="ORF">D0Y96_08150</name>
</gene>
<dbReference type="Proteomes" id="UP000264702">
    <property type="component" value="Unassembled WGS sequence"/>
</dbReference>